<dbReference type="Proteomes" id="UP000377595">
    <property type="component" value="Unassembled WGS sequence"/>
</dbReference>
<reference evidence="1 2" key="1">
    <citation type="submission" date="2019-10" db="EMBL/GenBank/DDBJ databases">
        <title>Whole genome shotgun sequence of Acrocarpospora pleiomorpha NBRC 16267.</title>
        <authorList>
            <person name="Ichikawa N."/>
            <person name="Kimura A."/>
            <person name="Kitahashi Y."/>
            <person name="Komaki H."/>
            <person name="Oguchi A."/>
        </authorList>
    </citation>
    <scope>NUCLEOTIDE SEQUENCE [LARGE SCALE GENOMIC DNA]</scope>
    <source>
        <strain evidence="1 2">NBRC 16267</strain>
    </source>
</reference>
<dbReference type="EMBL" id="BLAF01000098">
    <property type="protein sequence ID" value="GES26816.1"/>
    <property type="molecule type" value="Genomic_DNA"/>
</dbReference>
<gene>
    <name evidence="1" type="ORF">Aple_097150</name>
</gene>
<dbReference type="AlphaFoldDB" id="A0A5M3Y0V0"/>
<sequence length="294" mass="32062">MLDQDDARSIEDWEIACADHLHALRTRPPAQVIADLSIDLLALQRQMEAAAPSDLIELHRTKASLSVVHINALTRLADHGAAIRWGRNARQAADASGDLTLSLVVRAQEVGSGLYGQRSPETVLRLIHAAQRLARRPSLALMAHEAKALSLVGNHVEAFSVIDRLTHLAGTIKGDPLGFWKPDQIDFAASWVYAAAGDERRHDAAREALFAQTNDYQYCANATLHRALCTVVKGGVDEGVRQATTVIAELPQAYRSNHVLETGRMVLRSVPMAQRHFAAVGELSKFLAVDPTKA</sequence>
<keyword evidence="2" id="KW-1185">Reference proteome</keyword>
<accession>A0A5M3Y0V0</accession>
<protein>
    <submittedName>
        <fullName evidence="1">Uncharacterized protein</fullName>
    </submittedName>
</protein>
<proteinExistence type="predicted"/>
<organism evidence="1 2">
    <name type="scientific">Acrocarpospora pleiomorpha</name>
    <dbReference type="NCBI Taxonomy" id="90975"/>
    <lineage>
        <taxon>Bacteria</taxon>
        <taxon>Bacillati</taxon>
        <taxon>Actinomycetota</taxon>
        <taxon>Actinomycetes</taxon>
        <taxon>Streptosporangiales</taxon>
        <taxon>Streptosporangiaceae</taxon>
        <taxon>Acrocarpospora</taxon>
    </lineage>
</organism>
<name>A0A5M3Y0V0_9ACTN</name>
<comment type="caution">
    <text evidence="1">The sequence shown here is derived from an EMBL/GenBank/DDBJ whole genome shotgun (WGS) entry which is preliminary data.</text>
</comment>
<evidence type="ECO:0000313" key="2">
    <source>
        <dbReference type="Proteomes" id="UP000377595"/>
    </source>
</evidence>
<evidence type="ECO:0000313" key="1">
    <source>
        <dbReference type="EMBL" id="GES26816.1"/>
    </source>
</evidence>